<proteinExistence type="predicted"/>
<keyword evidence="4" id="KW-1185">Reference proteome</keyword>
<evidence type="ECO:0000313" key="3">
    <source>
        <dbReference type="EMBL" id="AWM39674.1"/>
    </source>
</evidence>
<protein>
    <submittedName>
        <fullName evidence="3">Gfo/Idh/MocA family oxidoreductase</fullName>
    </submittedName>
</protein>
<evidence type="ECO:0000259" key="2">
    <source>
        <dbReference type="Pfam" id="PF22725"/>
    </source>
</evidence>
<evidence type="ECO:0000259" key="1">
    <source>
        <dbReference type="Pfam" id="PF01408"/>
    </source>
</evidence>
<dbReference type="GO" id="GO:0000166">
    <property type="term" value="F:nucleotide binding"/>
    <property type="evidence" value="ECO:0007669"/>
    <property type="project" value="InterPro"/>
</dbReference>
<name>A0A2Z3HDB5_9BACT</name>
<sequence>MALDLTPEQKAAGKANFEQVTGDLARAGKMNSMVTGGTDPNKPDRRDVLKAGLAAGAVVPVSAAVYYGYSSWKGSRAVRTALIGTGDEGGVLVGDHNPEFNEIVAVCDIRPSNLDRIFEGEKNGPRKGLNNIYGKASAKNIKRYDDVSKLLADAKSLGLEAVIIATPLHTHDVIAKACMDAGLHVLCEKLMARTIGKCKEMIKYAKDRGLLLSVGHQRHYSTLYAHALEVIQNGVLGDIKHIRAQWPRNNSWPFSATAAEKEKFATGLDINGKKFEPPELRDGWCKPVLKQDAEPFLADGGAAKLKECGYDSVTELVRWRLYEKTGGGLMAELGSHQLDASSIILGHVHPIAVSGIGGKFFYGPGKNDRESDDGVFVTFEFPGPKHPKAGKGGKDESDIVIVTYSSFNTNSFEDYGECIMGSRGTMIISKEAEVYLYKEPEPGKAGSGGRDTRVTVSGAGGGKAAMESTSTWGGGGGAAISKAPGASAWDTPVRGYRTEMEHFAYCVREWQKRGGKVDYTKNEKGEFVHKDIIPRCHGEVAMADAILALTSNMAMAKKERIVFEDAWFKVDEAATPEDKHAKKA</sequence>
<dbReference type="AlphaFoldDB" id="A0A2Z3HDB5"/>
<dbReference type="Gene3D" id="3.40.50.720">
    <property type="entry name" value="NAD(P)-binding Rossmann-like Domain"/>
    <property type="match status" value="1"/>
</dbReference>
<reference evidence="3 4" key="1">
    <citation type="submission" date="2018-01" db="EMBL/GenBank/DDBJ databases">
        <title>G. obscuriglobus.</title>
        <authorList>
            <person name="Franke J."/>
            <person name="Blomberg W."/>
            <person name="Selmecki A."/>
        </authorList>
    </citation>
    <scope>NUCLEOTIDE SEQUENCE [LARGE SCALE GENOMIC DNA]</scope>
    <source>
        <strain evidence="3 4">DSM 5831</strain>
    </source>
</reference>
<dbReference type="PANTHER" id="PTHR43818:SF12">
    <property type="entry name" value="NADH-DEPENDENT DEHYDROGENASE-RELATED"/>
    <property type="match status" value="1"/>
</dbReference>
<dbReference type="KEGG" id="gog:C1280_23520"/>
<dbReference type="Gene3D" id="3.30.360.10">
    <property type="entry name" value="Dihydrodipicolinate Reductase, domain 2"/>
    <property type="match status" value="1"/>
</dbReference>
<dbReference type="InterPro" id="IPR036291">
    <property type="entry name" value="NAD(P)-bd_dom_sf"/>
</dbReference>
<dbReference type="InterPro" id="IPR055170">
    <property type="entry name" value="GFO_IDH_MocA-like_dom"/>
</dbReference>
<dbReference type="Pfam" id="PF01408">
    <property type="entry name" value="GFO_IDH_MocA"/>
    <property type="match status" value="1"/>
</dbReference>
<dbReference type="RefSeq" id="WP_010036418.1">
    <property type="nucleotide sequence ID" value="NZ_CP025958.1"/>
</dbReference>
<dbReference type="Proteomes" id="UP000245802">
    <property type="component" value="Chromosome"/>
</dbReference>
<dbReference type="EMBL" id="CP025958">
    <property type="protein sequence ID" value="AWM39674.1"/>
    <property type="molecule type" value="Genomic_DNA"/>
</dbReference>
<dbReference type="InterPro" id="IPR000683">
    <property type="entry name" value="Gfo/Idh/MocA-like_OxRdtase_N"/>
</dbReference>
<dbReference type="OrthoDB" id="9792935at2"/>
<dbReference type="PANTHER" id="PTHR43818">
    <property type="entry name" value="BCDNA.GH03377"/>
    <property type="match status" value="1"/>
</dbReference>
<evidence type="ECO:0000313" key="4">
    <source>
        <dbReference type="Proteomes" id="UP000245802"/>
    </source>
</evidence>
<organism evidence="3 4">
    <name type="scientific">Gemmata obscuriglobus</name>
    <dbReference type="NCBI Taxonomy" id="114"/>
    <lineage>
        <taxon>Bacteria</taxon>
        <taxon>Pseudomonadati</taxon>
        <taxon>Planctomycetota</taxon>
        <taxon>Planctomycetia</taxon>
        <taxon>Gemmatales</taxon>
        <taxon>Gemmataceae</taxon>
        <taxon>Gemmata</taxon>
    </lineage>
</organism>
<dbReference type="SUPFAM" id="SSF55347">
    <property type="entry name" value="Glyceraldehyde-3-phosphate dehydrogenase-like, C-terminal domain"/>
    <property type="match status" value="1"/>
</dbReference>
<dbReference type="Pfam" id="PF22725">
    <property type="entry name" value="GFO_IDH_MocA_C3"/>
    <property type="match status" value="1"/>
</dbReference>
<feature type="domain" description="Gfo/Idh/MocA-like oxidoreductase N-terminal" evidence="1">
    <location>
        <begin position="79"/>
        <end position="216"/>
    </location>
</feature>
<accession>A0A2Z3HDB5</accession>
<feature type="domain" description="GFO/IDH/MocA-like oxidoreductase" evidence="2">
    <location>
        <begin position="318"/>
        <end position="383"/>
    </location>
</feature>
<dbReference type="SUPFAM" id="SSF51735">
    <property type="entry name" value="NAD(P)-binding Rossmann-fold domains"/>
    <property type="match status" value="1"/>
</dbReference>
<dbReference type="InterPro" id="IPR050463">
    <property type="entry name" value="Gfo/Idh/MocA_oxidrdct_glycsds"/>
</dbReference>
<gene>
    <name evidence="3" type="ORF">C1280_23520</name>
</gene>